<keyword evidence="2" id="KW-1185">Reference proteome</keyword>
<dbReference type="SMR" id="A0A172Q0D3"/>
<name>A0A172Q0D3_9CAUD</name>
<protein>
    <submittedName>
        <fullName evidence="1">Uncharacterized protein</fullName>
    </submittedName>
</protein>
<dbReference type="OrthoDB" id="28859at10239"/>
<dbReference type="Proteomes" id="UP000225947">
    <property type="component" value="Segment"/>
</dbReference>
<dbReference type="EMBL" id="KU935715">
    <property type="protein sequence ID" value="AND75321.1"/>
    <property type="molecule type" value="Genomic_DNA"/>
</dbReference>
<evidence type="ECO:0000313" key="2">
    <source>
        <dbReference type="Proteomes" id="UP000225947"/>
    </source>
</evidence>
<reference evidence="2" key="1">
    <citation type="submission" date="2016-03" db="EMBL/GenBank/DDBJ databases">
        <title>Characterization of Acinetobacter baumannii phage vB_AbaM_ME3.</title>
        <authorList>
            <person name="Buttimer C.T.H."/>
            <person name="Elbreki M."/>
            <person name="Coffey A."/>
        </authorList>
    </citation>
    <scope>NUCLEOTIDE SEQUENCE [LARGE SCALE GENOMIC DNA]</scope>
</reference>
<evidence type="ECO:0000313" key="1">
    <source>
        <dbReference type="EMBL" id="AND75321.1"/>
    </source>
</evidence>
<sequence length="141" mass="16630">MTKYVVSIKADQNDADYVTETNIIDFNKKVFEGWGEPYNKLQTTYRELFEAFGKALQELGTKYKNSNLRYNWQDDEYYSYKNEVLQYTLELLNISDVLDIDSLKEELNEFVPGTFDYPIHSILEIVAIPHEGSITFFNRVR</sequence>
<proteinExistence type="predicted"/>
<accession>A0A172Q0D3</accession>
<gene>
    <name evidence="1" type="ORF">ME3_160</name>
</gene>
<organism evidence="1 2">
    <name type="scientific">Acinetobacter phage vB_AbaM_ME3</name>
    <dbReference type="NCBI Taxonomy" id="1837876"/>
    <lineage>
        <taxon>Viruses</taxon>
        <taxon>Duplodnaviria</taxon>
        <taxon>Heunggongvirae</taxon>
        <taxon>Uroviricota</taxon>
        <taxon>Caudoviricetes</taxon>
        <taxon>Metrivirus</taxon>
        <taxon>Metrivirus ME3</taxon>
    </lineage>
</organism>